<evidence type="ECO:0000313" key="3">
    <source>
        <dbReference type="Proteomes" id="UP000736335"/>
    </source>
</evidence>
<dbReference type="Gene3D" id="1.20.1280.50">
    <property type="match status" value="1"/>
</dbReference>
<feature type="domain" description="F-box" evidence="1">
    <location>
        <begin position="68"/>
        <end position="115"/>
    </location>
</feature>
<dbReference type="AlphaFoldDB" id="A0A9P6HFI8"/>
<evidence type="ECO:0000313" key="2">
    <source>
        <dbReference type="EMBL" id="KAF9785772.1"/>
    </source>
</evidence>
<organism evidence="2 3">
    <name type="scientific">Thelephora terrestris</name>
    <dbReference type="NCBI Taxonomy" id="56493"/>
    <lineage>
        <taxon>Eukaryota</taxon>
        <taxon>Fungi</taxon>
        <taxon>Dikarya</taxon>
        <taxon>Basidiomycota</taxon>
        <taxon>Agaricomycotina</taxon>
        <taxon>Agaricomycetes</taxon>
        <taxon>Thelephorales</taxon>
        <taxon>Thelephoraceae</taxon>
        <taxon>Thelephora</taxon>
    </lineage>
</organism>
<dbReference type="SUPFAM" id="SSF81383">
    <property type="entry name" value="F-box domain"/>
    <property type="match status" value="1"/>
</dbReference>
<dbReference type="InterPro" id="IPR001810">
    <property type="entry name" value="F-box_dom"/>
</dbReference>
<accession>A0A9P6HFI8</accession>
<dbReference type="Proteomes" id="UP000736335">
    <property type="component" value="Unassembled WGS sequence"/>
</dbReference>
<comment type="caution">
    <text evidence="2">The sequence shown here is derived from an EMBL/GenBank/DDBJ whole genome shotgun (WGS) entry which is preliminary data.</text>
</comment>
<dbReference type="OrthoDB" id="2754196at2759"/>
<dbReference type="SUPFAM" id="SSF52047">
    <property type="entry name" value="RNI-like"/>
    <property type="match status" value="1"/>
</dbReference>
<sequence>MKQHPGSGLTVPQLIHALKLKLRRTIEHETTSGAVPLIRLENVLELEAMVHSVLLDVRSWVNTFSPVNRLPPEVLSLIPTFLHHKRSRRSLIKWSQVCRYWRNTFTSNPALWTHFGCKDLARTDAFIQRSKLSPIHVRLSPEFSLQSFSALIPHIDRLESLKMEIKASELEKKLIPNLHRPAPLLEHLVVAVEDTTYTDDDLKAPFPLLFKGEFPRLTRLSLEYVSPHPTWFQISNLTTFYLVHTGSHGGSSSQLLDFFGRNPGLEEVFITYHGRFVDNSPSNHIVTLPRLRKLRLGDCPTKPGMLHHLVLPAGVEVALKPYIPGTVIGVATDLVLRAPNQPNFLTGINRISFVEGSQASVHFAGPYGTLLIRASCAVDGYEYDPHDLATRCIYTFKPLDVSGVTELLMENYSPTRRNSFESVQDSGIHHCLRSLPKLRTLILVSCANATHFQALQTPDPNGDGFSIVCPDLKHLFIDASNSRRPEMSFPHFPFLDLLSLAETRASVGIPLDRITVKSAHPLFEDSDLASLLQFVGTVESLSDDRSSPSWDSRGWVS</sequence>
<evidence type="ECO:0000259" key="1">
    <source>
        <dbReference type="Pfam" id="PF12937"/>
    </source>
</evidence>
<reference evidence="2" key="2">
    <citation type="submission" date="2020-11" db="EMBL/GenBank/DDBJ databases">
        <authorList>
            <consortium name="DOE Joint Genome Institute"/>
            <person name="Kuo A."/>
            <person name="Miyauchi S."/>
            <person name="Kiss E."/>
            <person name="Drula E."/>
            <person name="Kohler A."/>
            <person name="Sanchez-Garcia M."/>
            <person name="Andreopoulos B."/>
            <person name="Barry K.W."/>
            <person name="Bonito G."/>
            <person name="Buee M."/>
            <person name="Carver A."/>
            <person name="Chen C."/>
            <person name="Cichocki N."/>
            <person name="Clum A."/>
            <person name="Culley D."/>
            <person name="Crous P.W."/>
            <person name="Fauchery L."/>
            <person name="Girlanda M."/>
            <person name="Hayes R."/>
            <person name="Keri Z."/>
            <person name="Labutti K."/>
            <person name="Lipzen A."/>
            <person name="Lombard V."/>
            <person name="Magnuson J."/>
            <person name="Maillard F."/>
            <person name="Morin E."/>
            <person name="Murat C."/>
            <person name="Nolan M."/>
            <person name="Ohm R."/>
            <person name="Pangilinan J."/>
            <person name="Pereira M."/>
            <person name="Perotto S."/>
            <person name="Peter M."/>
            <person name="Riley R."/>
            <person name="Sitrit Y."/>
            <person name="Stielow B."/>
            <person name="Szollosi G."/>
            <person name="Zifcakova L."/>
            <person name="Stursova M."/>
            <person name="Spatafora J.W."/>
            <person name="Tedersoo L."/>
            <person name="Vaario L.-M."/>
            <person name="Yamada A."/>
            <person name="Yan M."/>
            <person name="Wang P."/>
            <person name="Xu J."/>
            <person name="Bruns T."/>
            <person name="Baldrian P."/>
            <person name="Vilgalys R."/>
            <person name="Henrissat B."/>
            <person name="Grigoriev I.V."/>
            <person name="Hibbett D."/>
            <person name="Nagy L.G."/>
            <person name="Martin F.M."/>
        </authorList>
    </citation>
    <scope>NUCLEOTIDE SEQUENCE</scope>
    <source>
        <strain evidence="2">UH-Tt-Lm1</strain>
    </source>
</reference>
<reference evidence="2" key="1">
    <citation type="journal article" date="2020" name="Nat. Commun.">
        <title>Large-scale genome sequencing of mycorrhizal fungi provides insights into the early evolution of symbiotic traits.</title>
        <authorList>
            <person name="Miyauchi S."/>
            <person name="Kiss E."/>
            <person name="Kuo A."/>
            <person name="Drula E."/>
            <person name="Kohler A."/>
            <person name="Sanchez-Garcia M."/>
            <person name="Morin E."/>
            <person name="Andreopoulos B."/>
            <person name="Barry K.W."/>
            <person name="Bonito G."/>
            <person name="Buee M."/>
            <person name="Carver A."/>
            <person name="Chen C."/>
            <person name="Cichocki N."/>
            <person name="Clum A."/>
            <person name="Culley D."/>
            <person name="Crous P.W."/>
            <person name="Fauchery L."/>
            <person name="Girlanda M."/>
            <person name="Hayes R.D."/>
            <person name="Keri Z."/>
            <person name="LaButti K."/>
            <person name="Lipzen A."/>
            <person name="Lombard V."/>
            <person name="Magnuson J."/>
            <person name="Maillard F."/>
            <person name="Murat C."/>
            <person name="Nolan M."/>
            <person name="Ohm R.A."/>
            <person name="Pangilinan J."/>
            <person name="Pereira M.F."/>
            <person name="Perotto S."/>
            <person name="Peter M."/>
            <person name="Pfister S."/>
            <person name="Riley R."/>
            <person name="Sitrit Y."/>
            <person name="Stielow J.B."/>
            <person name="Szollosi G."/>
            <person name="Zifcakova L."/>
            <person name="Stursova M."/>
            <person name="Spatafora J.W."/>
            <person name="Tedersoo L."/>
            <person name="Vaario L.M."/>
            <person name="Yamada A."/>
            <person name="Yan M."/>
            <person name="Wang P."/>
            <person name="Xu J."/>
            <person name="Bruns T."/>
            <person name="Baldrian P."/>
            <person name="Vilgalys R."/>
            <person name="Dunand C."/>
            <person name="Henrissat B."/>
            <person name="Grigoriev I.V."/>
            <person name="Hibbett D."/>
            <person name="Nagy L.G."/>
            <person name="Martin F.M."/>
        </authorList>
    </citation>
    <scope>NUCLEOTIDE SEQUENCE</scope>
    <source>
        <strain evidence="2">UH-Tt-Lm1</strain>
    </source>
</reference>
<gene>
    <name evidence="2" type="ORF">BJ322DRAFT_739869</name>
</gene>
<proteinExistence type="predicted"/>
<dbReference type="InterPro" id="IPR036047">
    <property type="entry name" value="F-box-like_dom_sf"/>
</dbReference>
<dbReference type="Pfam" id="PF12937">
    <property type="entry name" value="F-box-like"/>
    <property type="match status" value="1"/>
</dbReference>
<keyword evidence="3" id="KW-1185">Reference proteome</keyword>
<dbReference type="Gene3D" id="3.80.10.10">
    <property type="entry name" value="Ribonuclease Inhibitor"/>
    <property type="match status" value="1"/>
</dbReference>
<dbReference type="InterPro" id="IPR032675">
    <property type="entry name" value="LRR_dom_sf"/>
</dbReference>
<protein>
    <recommendedName>
        <fullName evidence="1">F-box domain-containing protein</fullName>
    </recommendedName>
</protein>
<dbReference type="EMBL" id="WIUZ02000006">
    <property type="protein sequence ID" value="KAF9785772.1"/>
    <property type="molecule type" value="Genomic_DNA"/>
</dbReference>
<name>A0A9P6HFI8_9AGAM</name>